<dbReference type="STRING" id="307972.A0A2G8L1K3"/>
<comment type="caution">
    <text evidence="2">The sequence shown here is derived from an EMBL/GenBank/DDBJ whole genome shotgun (WGS) entry which is preliminary data.</text>
</comment>
<dbReference type="EMBL" id="MRZV01000262">
    <property type="protein sequence ID" value="PIK54131.1"/>
    <property type="molecule type" value="Genomic_DNA"/>
</dbReference>
<sequence length="245" mass="27708">MVTFASKSKVPIKRLKFSDVVEKVTDKALVLQDDVWLGILETLEAIEMDRWDQKLIDKDYEDLLKFILNCKHVNAACLLFPSPPKDVTDDKILKALQSRNISVEWTIGANVIHTLDVHTGKWPMEFRLHSRNSNEPSATKQLKDHTKVTYDIDLDTSLSIQSLVNKEGGILEIPGTGVRLEIPCGAIEQECLIQMRIIPISFQEESKSSFTSNSTVVVELLSDNLKLHQLSKTHPAHLSAVEEHW</sequence>
<name>A0A2G8L1K3_STIJA</name>
<keyword evidence="3" id="KW-1185">Reference proteome</keyword>
<protein>
    <recommendedName>
        <fullName evidence="1">ZU5 domain-containing protein</fullName>
    </recommendedName>
</protein>
<dbReference type="Proteomes" id="UP000230750">
    <property type="component" value="Unassembled WGS sequence"/>
</dbReference>
<accession>A0A2G8L1K3</accession>
<dbReference type="InterPro" id="IPR000906">
    <property type="entry name" value="ZU5_dom"/>
</dbReference>
<feature type="domain" description="ZU5" evidence="1">
    <location>
        <begin position="162"/>
        <end position="201"/>
    </location>
</feature>
<reference evidence="2 3" key="1">
    <citation type="journal article" date="2017" name="PLoS Biol.">
        <title>The sea cucumber genome provides insights into morphological evolution and visceral regeneration.</title>
        <authorList>
            <person name="Zhang X."/>
            <person name="Sun L."/>
            <person name="Yuan J."/>
            <person name="Sun Y."/>
            <person name="Gao Y."/>
            <person name="Zhang L."/>
            <person name="Li S."/>
            <person name="Dai H."/>
            <person name="Hamel J.F."/>
            <person name="Liu C."/>
            <person name="Yu Y."/>
            <person name="Liu S."/>
            <person name="Lin W."/>
            <person name="Guo K."/>
            <person name="Jin S."/>
            <person name="Xu P."/>
            <person name="Storey K.B."/>
            <person name="Huan P."/>
            <person name="Zhang T."/>
            <person name="Zhou Y."/>
            <person name="Zhang J."/>
            <person name="Lin C."/>
            <person name="Li X."/>
            <person name="Xing L."/>
            <person name="Huo D."/>
            <person name="Sun M."/>
            <person name="Wang L."/>
            <person name="Mercier A."/>
            <person name="Li F."/>
            <person name="Yang H."/>
            <person name="Xiang J."/>
        </authorList>
    </citation>
    <scope>NUCLEOTIDE SEQUENCE [LARGE SCALE GENOMIC DNA]</scope>
    <source>
        <strain evidence="2">Shaxun</strain>
        <tissue evidence="2">Muscle</tissue>
    </source>
</reference>
<gene>
    <name evidence="2" type="ORF">BSL78_08972</name>
</gene>
<organism evidence="2 3">
    <name type="scientific">Stichopus japonicus</name>
    <name type="common">Sea cucumber</name>
    <dbReference type="NCBI Taxonomy" id="307972"/>
    <lineage>
        <taxon>Eukaryota</taxon>
        <taxon>Metazoa</taxon>
        <taxon>Echinodermata</taxon>
        <taxon>Eleutherozoa</taxon>
        <taxon>Echinozoa</taxon>
        <taxon>Holothuroidea</taxon>
        <taxon>Aspidochirotacea</taxon>
        <taxon>Aspidochirotida</taxon>
        <taxon>Stichopodidae</taxon>
        <taxon>Apostichopus</taxon>
    </lineage>
</organism>
<evidence type="ECO:0000259" key="1">
    <source>
        <dbReference type="Pfam" id="PF00791"/>
    </source>
</evidence>
<proteinExistence type="predicted"/>
<dbReference type="AlphaFoldDB" id="A0A2G8L1K3"/>
<evidence type="ECO:0000313" key="2">
    <source>
        <dbReference type="EMBL" id="PIK54131.1"/>
    </source>
</evidence>
<dbReference type="Gene3D" id="2.60.220.30">
    <property type="match status" value="1"/>
</dbReference>
<dbReference type="OrthoDB" id="5973910at2759"/>
<evidence type="ECO:0000313" key="3">
    <source>
        <dbReference type="Proteomes" id="UP000230750"/>
    </source>
</evidence>
<dbReference type="Pfam" id="PF00791">
    <property type="entry name" value="ZU5"/>
    <property type="match status" value="1"/>
</dbReference>